<dbReference type="PANTHER" id="PTHR31728:SF5">
    <property type="entry name" value="OS07G0540200 PROTEIN"/>
    <property type="match status" value="1"/>
</dbReference>
<evidence type="ECO:0000313" key="1">
    <source>
        <dbReference type="EMBL" id="KAG9455224.1"/>
    </source>
</evidence>
<dbReference type="PRINTS" id="PR02054">
    <property type="entry name" value="FAM175PLANT"/>
</dbReference>
<proteinExistence type="predicted"/>
<dbReference type="Proteomes" id="UP000825729">
    <property type="component" value="Unassembled WGS sequence"/>
</dbReference>
<keyword evidence="2" id="KW-1185">Reference proteome</keyword>
<dbReference type="PANTHER" id="PTHR31728">
    <property type="entry name" value="ABRAXAS FAMILY MEMBER"/>
    <property type="match status" value="1"/>
</dbReference>
<dbReference type="InterPro" id="IPR023238">
    <property type="entry name" value="FAM175"/>
</dbReference>
<protein>
    <submittedName>
        <fullName evidence="1">Uncharacterized protein</fullName>
    </submittedName>
</protein>
<reference evidence="1 2" key="1">
    <citation type="submission" date="2021-07" db="EMBL/GenBank/DDBJ databases">
        <title>The Aristolochia fimbriata genome: insights into angiosperm evolution, floral development and chemical biosynthesis.</title>
        <authorList>
            <person name="Jiao Y."/>
        </authorList>
    </citation>
    <scope>NUCLEOTIDE SEQUENCE [LARGE SCALE GENOMIC DNA]</scope>
    <source>
        <strain evidence="1">IBCAS-2021</strain>
        <tissue evidence="1">Leaf</tissue>
    </source>
</reference>
<accession>A0AAV7F3D4</accession>
<dbReference type="CDD" id="cd23656">
    <property type="entry name" value="Abraxas_plant"/>
    <property type="match status" value="1"/>
</dbReference>
<dbReference type="GO" id="GO:0005634">
    <property type="term" value="C:nucleus"/>
    <property type="evidence" value="ECO:0007669"/>
    <property type="project" value="TreeGrafter"/>
</dbReference>
<dbReference type="GO" id="GO:0031593">
    <property type="term" value="F:polyubiquitin modification-dependent protein binding"/>
    <property type="evidence" value="ECO:0007669"/>
    <property type="project" value="TreeGrafter"/>
</dbReference>
<name>A0AAV7F3D4_ARIFI</name>
<dbReference type="EMBL" id="JAINDJ010000003">
    <property type="protein sequence ID" value="KAG9455224.1"/>
    <property type="molecule type" value="Genomic_DNA"/>
</dbReference>
<dbReference type="Pfam" id="PF21125">
    <property type="entry name" value="MPN_2A_DUB_like"/>
    <property type="match status" value="1"/>
</dbReference>
<organism evidence="1 2">
    <name type="scientific">Aristolochia fimbriata</name>
    <name type="common">White veined hardy Dutchman's pipe vine</name>
    <dbReference type="NCBI Taxonomy" id="158543"/>
    <lineage>
        <taxon>Eukaryota</taxon>
        <taxon>Viridiplantae</taxon>
        <taxon>Streptophyta</taxon>
        <taxon>Embryophyta</taxon>
        <taxon>Tracheophyta</taxon>
        <taxon>Spermatophyta</taxon>
        <taxon>Magnoliopsida</taxon>
        <taxon>Magnoliidae</taxon>
        <taxon>Piperales</taxon>
        <taxon>Aristolochiaceae</taxon>
        <taxon>Aristolochia</taxon>
    </lineage>
</organism>
<sequence>MAVEADDVAKVTISGPTLAAILQRASTAAGDIDGLLFGHVSQPPPSELTDDDQPSANAGSSLIATVTSHFSSNSILSFYDSLGRIYPAAVARCHPTRPAPLLGWFVSRRRTALRPSMREVAVSASLAKTLSKDTNLSQYYSQDQCLYRPLIFLLVSTPLTSNESLIHTHEYRAFLYRPSGPSFEPKSIDVLNIGPAFRGNYGAFSPNSALPFLPFGAAGPEEETKESLDRLRTVSNEQRVLDSCAEGYDVGRLRRMVGPEATNYASQVEDLYCKMLAKLEGLARVVEKSSAQVLEQGLLVVTRTKCPYVVEF</sequence>
<gene>
    <name evidence="1" type="ORF">H6P81_008128</name>
</gene>
<dbReference type="InterPro" id="IPR023241">
    <property type="entry name" value="FAM175_plant"/>
</dbReference>
<evidence type="ECO:0000313" key="2">
    <source>
        <dbReference type="Proteomes" id="UP000825729"/>
    </source>
</evidence>
<dbReference type="AlphaFoldDB" id="A0AAV7F3D4"/>
<comment type="caution">
    <text evidence="1">The sequence shown here is derived from an EMBL/GenBank/DDBJ whole genome shotgun (WGS) entry which is preliminary data.</text>
</comment>
<dbReference type="PRINTS" id="PR02051">
    <property type="entry name" value="PROTEINF175"/>
</dbReference>